<name>A0A132NV35_GIAIN</name>
<keyword evidence="2" id="KW-0235">DNA replication</keyword>
<evidence type="ECO:0000256" key="4">
    <source>
        <dbReference type="ARBA" id="ARBA00022840"/>
    </source>
</evidence>
<dbReference type="InterPro" id="IPR003959">
    <property type="entry name" value="ATPase_AAA_core"/>
</dbReference>
<comment type="similarity">
    <text evidence="1">Belongs to the activator 1 small subunits family.</text>
</comment>
<dbReference type="InterPro" id="IPR050238">
    <property type="entry name" value="DNA_Rep/Repair_Clamp_Loader"/>
</dbReference>
<gene>
    <name evidence="6" type="ORF">QR46_2065</name>
</gene>
<dbReference type="PANTHER" id="PTHR11669">
    <property type="entry name" value="REPLICATION FACTOR C / DNA POLYMERASE III GAMMA-TAU SUBUNIT"/>
    <property type="match status" value="1"/>
</dbReference>
<dbReference type="EMBL" id="JXTI01000050">
    <property type="protein sequence ID" value="KWX13931.1"/>
    <property type="molecule type" value="Genomic_DNA"/>
</dbReference>
<dbReference type="Pfam" id="PF00004">
    <property type="entry name" value="AAA"/>
    <property type="match status" value="1"/>
</dbReference>
<evidence type="ECO:0000313" key="7">
    <source>
        <dbReference type="Proteomes" id="UP000070089"/>
    </source>
</evidence>
<dbReference type="OrthoDB" id="10249205at2759"/>
<dbReference type="GO" id="GO:0006261">
    <property type="term" value="P:DNA-templated DNA replication"/>
    <property type="evidence" value="ECO:0007669"/>
    <property type="project" value="TreeGrafter"/>
</dbReference>
<evidence type="ECO:0000256" key="1">
    <source>
        <dbReference type="ARBA" id="ARBA00005378"/>
    </source>
</evidence>
<dbReference type="GO" id="GO:0005634">
    <property type="term" value="C:nucleus"/>
    <property type="evidence" value="ECO:0007669"/>
    <property type="project" value="TreeGrafter"/>
</dbReference>
<sequence>MSAPWTEKHRPLALDRIVHQDHAVRAAKRCIESGNMPHMLLYGPAGTGKTTLVHAMMHEFFGPRFWRARVNEFNASTDRGIKIVRERIKSIARTVIAVAPEDVKALYPCPDFQVIVLDEADALTRESQAALRRIIEDYSETTRFCILCNYPSQIIAPIVSRCARFAFSPLPQTLIIDRLTAICYAEMHQLRNANEQLSLLASDALSEVAILSQGDMRAAITLLQTTVQFCQSMGEELSPEHVRLLAGKIPDELIASLIEKMTDVSLPVESLMEYLHKSVIRTGYPALDVIRELWRSLCFEAQAPESLRYAVGDAYQRAGLYVARRVSDASVLERFVLAIYNSYCRLNQKSV</sequence>
<protein>
    <submittedName>
        <fullName evidence="6">Replication factor C/ sub 2</fullName>
    </submittedName>
</protein>
<dbReference type="CDD" id="cd00009">
    <property type="entry name" value="AAA"/>
    <property type="match status" value="1"/>
</dbReference>
<accession>A0A132NV35</accession>
<dbReference type="FunFam" id="3.40.50.300:FF:001912">
    <property type="entry name" value="Replication factor C subunit 4"/>
    <property type="match status" value="1"/>
</dbReference>
<organism evidence="6 7">
    <name type="scientific">Giardia duodenalis assemblage B</name>
    <dbReference type="NCBI Taxonomy" id="1394984"/>
    <lineage>
        <taxon>Eukaryota</taxon>
        <taxon>Metamonada</taxon>
        <taxon>Diplomonadida</taxon>
        <taxon>Hexamitidae</taxon>
        <taxon>Giardiinae</taxon>
        <taxon>Giardia</taxon>
    </lineage>
</organism>
<dbReference type="SMART" id="SM00382">
    <property type="entry name" value="AAA"/>
    <property type="match status" value="1"/>
</dbReference>
<dbReference type="GO" id="GO:0006281">
    <property type="term" value="P:DNA repair"/>
    <property type="evidence" value="ECO:0007669"/>
    <property type="project" value="TreeGrafter"/>
</dbReference>
<dbReference type="AlphaFoldDB" id="A0A132NV35"/>
<keyword evidence="4" id="KW-0067">ATP-binding</keyword>
<dbReference type="InterPro" id="IPR027417">
    <property type="entry name" value="P-loop_NTPase"/>
</dbReference>
<dbReference type="PANTHER" id="PTHR11669:SF20">
    <property type="entry name" value="REPLICATION FACTOR C SUBUNIT 4"/>
    <property type="match status" value="1"/>
</dbReference>
<reference evidence="6 7" key="1">
    <citation type="journal article" date="2015" name="Mol. Biochem. Parasitol.">
        <title>Identification of polymorphic genes for use in assemblage B genotyping assays through comparative genomics of multiple assemblage B Giardia duodenalis isolates.</title>
        <authorList>
            <person name="Wielinga C."/>
            <person name="Thompson R.C."/>
            <person name="Monis P."/>
            <person name="Ryan U."/>
        </authorList>
    </citation>
    <scope>NUCLEOTIDE SEQUENCE [LARGE SCALE GENOMIC DNA]</scope>
    <source>
        <strain evidence="6 7">BAH15c1</strain>
    </source>
</reference>
<dbReference type="Proteomes" id="UP000070089">
    <property type="component" value="Unassembled WGS sequence"/>
</dbReference>
<dbReference type="Gene3D" id="1.10.8.60">
    <property type="match status" value="1"/>
</dbReference>
<evidence type="ECO:0000313" key="6">
    <source>
        <dbReference type="EMBL" id="KWX13931.1"/>
    </source>
</evidence>
<dbReference type="GO" id="GO:0016887">
    <property type="term" value="F:ATP hydrolysis activity"/>
    <property type="evidence" value="ECO:0007669"/>
    <property type="project" value="InterPro"/>
</dbReference>
<dbReference type="GO" id="GO:0003689">
    <property type="term" value="F:DNA clamp loader activity"/>
    <property type="evidence" value="ECO:0007669"/>
    <property type="project" value="TreeGrafter"/>
</dbReference>
<evidence type="ECO:0000256" key="3">
    <source>
        <dbReference type="ARBA" id="ARBA00022741"/>
    </source>
</evidence>
<dbReference type="GO" id="GO:0005524">
    <property type="term" value="F:ATP binding"/>
    <property type="evidence" value="ECO:0007669"/>
    <property type="project" value="UniProtKB-KW"/>
</dbReference>
<feature type="domain" description="AAA+ ATPase" evidence="5">
    <location>
        <begin position="35"/>
        <end position="171"/>
    </location>
</feature>
<dbReference type="SUPFAM" id="SSF52540">
    <property type="entry name" value="P-loop containing nucleoside triphosphate hydrolases"/>
    <property type="match status" value="1"/>
</dbReference>
<dbReference type="InterPro" id="IPR003593">
    <property type="entry name" value="AAA+_ATPase"/>
</dbReference>
<proteinExistence type="inferred from homology"/>
<dbReference type="Gene3D" id="3.40.50.300">
    <property type="entry name" value="P-loop containing nucleotide triphosphate hydrolases"/>
    <property type="match status" value="1"/>
</dbReference>
<evidence type="ECO:0000256" key="2">
    <source>
        <dbReference type="ARBA" id="ARBA00022705"/>
    </source>
</evidence>
<dbReference type="VEuPathDB" id="GiardiaDB:QR46_2065"/>
<keyword evidence="3" id="KW-0547">Nucleotide-binding</keyword>
<comment type="caution">
    <text evidence="6">The sequence shown here is derived from an EMBL/GenBank/DDBJ whole genome shotgun (WGS) entry which is preliminary data.</text>
</comment>
<evidence type="ECO:0000259" key="5">
    <source>
        <dbReference type="SMART" id="SM00382"/>
    </source>
</evidence>
<dbReference type="GO" id="GO:0005663">
    <property type="term" value="C:DNA replication factor C complex"/>
    <property type="evidence" value="ECO:0007669"/>
    <property type="project" value="TreeGrafter"/>
</dbReference>